<feature type="transmembrane region" description="Helical" evidence="1">
    <location>
        <begin position="21"/>
        <end position="39"/>
    </location>
</feature>
<keyword evidence="1" id="KW-0472">Membrane</keyword>
<dbReference type="PANTHER" id="PTHR47027:SF8">
    <property type="entry name" value="RIBONUCLEASE H"/>
    <property type="match status" value="1"/>
</dbReference>
<dbReference type="Proteomes" id="UP000838756">
    <property type="component" value="Unassembled WGS sequence"/>
</dbReference>
<keyword evidence="3" id="KW-1185">Reference proteome</keyword>
<dbReference type="EMBL" id="CAKXAJ010026414">
    <property type="protein sequence ID" value="CAH2268055.1"/>
    <property type="molecule type" value="Genomic_DNA"/>
</dbReference>
<dbReference type="PANTHER" id="PTHR47027">
    <property type="entry name" value="REVERSE TRANSCRIPTASE DOMAIN-CONTAINING PROTEIN"/>
    <property type="match status" value="1"/>
</dbReference>
<comment type="caution">
    <text evidence="2">The sequence shown here is derived from an EMBL/GenBank/DDBJ whole genome shotgun (WGS) entry which is preliminary data.</text>
</comment>
<reference evidence="2" key="1">
    <citation type="submission" date="2022-03" db="EMBL/GenBank/DDBJ databases">
        <authorList>
            <person name="Lindestad O."/>
        </authorList>
    </citation>
    <scope>NUCLEOTIDE SEQUENCE</scope>
</reference>
<sequence>MSQLHRTWKDRNISIKTKVRLVRALIFPLFTYAAETWTIKAADRQRIDAFEMWCWRRMLRIPWTAHRTNASILRQLKITRRLSTTCLKRILEYFGHIARRDGDNLEKIVVTGKVEGKRPRGRSPIRWSDQIRTALDTKVHTALNVAQSRVKWHKIVQKVVSGRGRGITTLSNEEHDVERENNK</sequence>
<evidence type="ECO:0000256" key="1">
    <source>
        <dbReference type="SAM" id="Phobius"/>
    </source>
</evidence>
<protein>
    <submittedName>
        <fullName evidence="2">Jg10364 protein</fullName>
    </submittedName>
</protein>
<accession>A0A8S4SIB7</accession>
<dbReference type="AlphaFoldDB" id="A0A8S4SIB7"/>
<gene>
    <name evidence="2" type="primary">jg10364</name>
    <name evidence="2" type="ORF">PAEG_LOCUS26507</name>
</gene>
<name>A0A8S4SIB7_9NEOP</name>
<keyword evidence="1" id="KW-1133">Transmembrane helix</keyword>
<evidence type="ECO:0000313" key="2">
    <source>
        <dbReference type="EMBL" id="CAH2268055.1"/>
    </source>
</evidence>
<dbReference type="OrthoDB" id="425681at2759"/>
<keyword evidence="1" id="KW-0812">Transmembrane</keyword>
<organism evidence="2 3">
    <name type="scientific">Pararge aegeria aegeria</name>
    <dbReference type="NCBI Taxonomy" id="348720"/>
    <lineage>
        <taxon>Eukaryota</taxon>
        <taxon>Metazoa</taxon>
        <taxon>Ecdysozoa</taxon>
        <taxon>Arthropoda</taxon>
        <taxon>Hexapoda</taxon>
        <taxon>Insecta</taxon>
        <taxon>Pterygota</taxon>
        <taxon>Neoptera</taxon>
        <taxon>Endopterygota</taxon>
        <taxon>Lepidoptera</taxon>
        <taxon>Glossata</taxon>
        <taxon>Ditrysia</taxon>
        <taxon>Papilionoidea</taxon>
        <taxon>Nymphalidae</taxon>
        <taxon>Satyrinae</taxon>
        <taxon>Satyrini</taxon>
        <taxon>Parargina</taxon>
        <taxon>Pararge</taxon>
    </lineage>
</organism>
<evidence type="ECO:0000313" key="3">
    <source>
        <dbReference type="Proteomes" id="UP000838756"/>
    </source>
</evidence>
<proteinExistence type="predicted"/>